<keyword evidence="3" id="KW-0540">Nuclease</keyword>
<reference evidence="4" key="1">
    <citation type="submission" date="2016-10" db="EMBL/GenBank/DDBJ databases">
        <authorList>
            <person name="Varghese N."/>
            <person name="Submissions S."/>
        </authorList>
    </citation>
    <scope>NUCLEOTIDE SEQUENCE [LARGE SCALE GENOMIC DNA]</scope>
    <source>
        <strain evidence="4">DSM 25811 / CCM 8410 / LMG 26954 / E90</strain>
    </source>
</reference>
<dbReference type="GO" id="GO:0003676">
    <property type="term" value="F:nucleic acid binding"/>
    <property type="evidence" value="ECO:0007669"/>
    <property type="project" value="InterPro"/>
</dbReference>
<evidence type="ECO:0000313" key="4">
    <source>
        <dbReference type="Proteomes" id="UP000198757"/>
    </source>
</evidence>
<dbReference type="CDD" id="cd20736">
    <property type="entry name" value="PoNe_Nuclease"/>
    <property type="match status" value="1"/>
</dbReference>
<dbReference type="AlphaFoldDB" id="A0A1G6I080"/>
<comment type="similarity">
    <text evidence="1 2">Belongs to the UPF0102 family.</text>
</comment>
<dbReference type="GO" id="GO:0004519">
    <property type="term" value="F:endonuclease activity"/>
    <property type="evidence" value="ECO:0007669"/>
    <property type="project" value="UniProtKB-KW"/>
</dbReference>
<keyword evidence="3" id="KW-0378">Hydrolase</keyword>
<dbReference type="HAMAP" id="MF_00048">
    <property type="entry name" value="UPF0102"/>
    <property type="match status" value="1"/>
</dbReference>
<evidence type="ECO:0000313" key="3">
    <source>
        <dbReference type="EMBL" id="SDB99932.1"/>
    </source>
</evidence>
<name>A0A1G6I080_NIADE</name>
<organism evidence="3 4">
    <name type="scientific">Niabella drilacis (strain DSM 25811 / CCM 8410 / CCUG 62505 / LMG 26954 / E90)</name>
    <dbReference type="NCBI Taxonomy" id="1285928"/>
    <lineage>
        <taxon>Bacteria</taxon>
        <taxon>Pseudomonadati</taxon>
        <taxon>Bacteroidota</taxon>
        <taxon>Chitinophagia</taxon>
        <taxon>Chitinophagales</taxon>
        <taxon>Chitinophagaceae</taxon>
        <taxon>Niabella</taxon>
    </lineage>
</organism>
<dbReference type="RefSeq" id="WP_090388035.1">
    <property type="nucleotide sequence ID" value="NZ_FMZO01000001.1"/>
</dbReference>
<protein>
    <recommendedName>
        <fullName evidence="2">UPF0102 protein SAMN04487894_10147</fullName>
    </recommendedName>
</protein>
<dbReference type="Proteomes" id="UP000198757">
    <property type="component" value="Unassembled WGS sequence"/>
</dbReference>
<dbReference type="OrthoDB" id="9802516at2"/>
<proteinExistence type="inferred from homology"/>
<sequence length="118" mass="13953">MGTHNQLGKQGEQLAAAYLAQEHYTILFRNWRYSHYEIDIIATKSNKLHFVEVKTRSSNRSGYPEESVTKRKFRYLQQAADEFLCQYPGHYRIQYDILSITIEAGRPPEYFLIEDVFL</sequence>
<dbReference type="InterPro" id="IPR003509">
    <property type="entry name" value="UPF0102_YraN-like"/>
</dbReference>
<evidence type="ECO:0000256" key="1">
    <source>
        <dbReference type="ARBA" id="ARBA00006738"/>
    </source>
</evidence>
<dbReference type="SUPFAM" id="SSF52980">
    <property type="entry name" value="Restriction endonuclease-like"/>
    <property type="match status" value="1"/>
</dbReference>
<accession>A0A1G6I080</accession>
<dbReference type="PANTHER" id="PTHR34039">
    <property type="entry name" value="UPF0102 PROTEIN YRAN"/>
    <property type="match status" value="1"/>
</dbReference>
<keyword evidence="3" id="KW-0255">Endonuclease</keyword>
<evidence type="ECO:0000256" key="2">
    <source>
        <dbReference type="HAMAP-Rule" id="MF_00048"/>
    </source>
</evidence>
<keyword evidence="4" id="KW-1185">Reference proteome</keyword>
<dbReference type="Pfam" id="PF02021">
    <property type="entry name" value="UPF0102"/>
    <property type="match status" value="1"/>
</dbReference>
<dbReference type="EMBL" id="FMZO01000001">
    <property type="protein sequence ID" value="SDB99932.1"/>
    <property type="molecule type" value="Genomic_DNA"/>
</dbReference>
<gene>
    <name evidence="3" type="ORF">SAMN04487894_10147</name>
</gene>
<dbReference type="STRING" id="1285928.SAMN04487894_10147"/>
<dbReference type="InterPro" id="IPR011856">
    <property type="entry name" value="tRNA_endonuc-like_dom_sf"/>
</dbReference>
<dbReference type="InterPro" id="IPR011335">
    <property type="entry name" value="Restrct_endonuc-II-like"/>
</dbReference>
<dbReference type="Gene3D" id="3.40.1350.10">
    <property type="match status" value="1"/>
</dbReference>
<dbReference type="PANTHER" id="PTHR34039:SF1">
    <property type="entry name" value="UPF0102 PROTEIN YRAN"/>
    <property type="match status" value="1"/>
</dbReference>